<name>A0A1I4UN13_9BACT</name>
<dbReference type="PIRSF" id="PIRSF006578">
    <property type="entry name" value="FwdE"/>
    <property type="match status" value="1"/>
</dbReference>
<gene>
    <name evidence="2" type="ORF">SAMN05660836_01889</name>
</gene>
<dbReference type="Proteomes" id="UP000199611">
    <property type="component" value="Unassembled WGS sequence"/>
</dbReference>
<dbReference type="AlphaFoldDB" id="A0A1I4UN13"/>
<dbReference type="OrthoDB" id="9804309at2"/>
<feature type="domain" description="Formylmethanofuran dehydrogenase subunit E" evidence="1">
    <location>
        <begin position="14"/>
        <end position="149"/>
    </location>
</feature>
<keyword evidence="3" id="KW-1185">Reference proteome</keyword>
<dbReference type="PANTHER" id="PTHR39418:SF1">
    <property type="entry name" value="DEHYDROGENASE"/>
    <property type="match status" value="1"/>
</dbReference>
<evidence type="ECO:0000259" key="1">
    <source>
        <dbReference type="Pfam" id="PF02663"/>
    </source>
</evidence>
<reference evidence="3" key="1">
    <citation type="submission" date="2016-10" db="EMBL/GenBank/DDBJ databases">
        <authorList>
            <person name="Varghese N."/>
            <person name="Submissions S."/>
        </authorList>
    </citation>
    <scope>NUCLEOTIDE SEQUENCE [LARGE SCALE GENOMIC DNA]</scope>
    <source>
        <strain evidence="3">DSM 9990</strain>
    </source>
</reference>
<evidence type="ECO:0000313" key="3">
    <source>
        <dbReference type="Proteomes" id="UP000199611"/>
    </source>
</evidence>
<dbReference type="SUPFAM" id="SSF143555">
    <property type="entry name" value="FwdE-like"/>
    <property type="match status" value="1"/>
</dbReference>
<organism evidence="2 3">
    <name type="scientific">Thermodesulforhabdus norvegica</name>
    <dbReference type="NCBI Taxonomy" id="39841"/>
    <lineage>
        <taxon>Bacteria</taxon>
        <taxon>Pseudomonadati</taxon>
        <taxon>Thermodesulfobacteriota</taxon>
        <taxon>Syntrophobacteria</taxon>
        <taxon>Syntrophobacterales</taxon>
        <taxon>Thermodesulforhabdaceae</taxon>
        <taxon>Thermodesulforhabdus</taxon>
    </lineage>
</organism>
<dbReference type="STRING" id="39841.SAMN05660836_01889"/>
<proteinExistence type="predicted"/>
<protein>
    <submittedName>
        <fullName evidence="2">Formylmethanofuran dehydrogenase, subunit E</fullName>
    </submittedName>
</protein>
<accession>A0A1I4UN13</accession>
<dbReference type="InterPro" id="IPR003814">
    <property type="entry name" value="FmdEsu_dom"/>
</dbReference>
<evidence type="ECO:0000313" key="2">
    <source>
        <dbReference type="EMBL" id="SFM90382.1"/>
    </source>
</evidence>
<sequence>MDLPPDDFKKCVEFHGHVCPGLVMGYKATKAAMEWLEERRSEDEEIVAIVENDACFVDAVQVLSGCTFGKGNFIFCDYGKMAVTFLSRSTGKGIRVSLKGAVVPSSPEHRELFQKIQEGRATQEEHDRFRQLHEERSKLLMEKRPEDLFFLEEVSIPLPPKARIEPSEVCELCGEPTMRTKMVILESKRICRACAAREQGKSVYPCAK</sequence>
<dbReference type="RefSeq" id="WP_093395295.1">
    <property type="nucleotide sequence ID" value="NZ_FOUU01000006.1"/>
</dbReference>
<dbReference type="Gene3D" id="3.30.1330.130">
    <property type="match status" value="1"/>
</dbReference>
<dbReference type="PANTHER" id="PTHR39418">
    <property type="entry name" value="DEHYDROGENASE-RELATED"/>
    <property type="match status" value="1"/>
</dbReference>
<dbReference type="InterPro" id="IPR053194">
    <property type="entry name" value="tRNA_methyltr_O"/>
</dbReference>
<dbReference type="EMBL" id="FOUU01000006">
    <property type="protein sequence ID" value="SFM90382.1"/>
    <property type="molecule type" value="Genomic_DNA"/>
</dbReference>
<dbReference type="Pfam" id="PF02663">
    <property type="entry name" value="FmdE"/>
    <property type="match status" value="1"/>
</dbReference>
<dbReference type="InterPro" id="IPR026328">
    <property type="entry name" value="FmdE"/>
</dbReference>